<feature type="domain" description="WW" evidence="2">
    <location>
        <begin position="757"/>
        <end position="785"/>
    </location>
</feature>
<dbReference type="InterPro" id="IPR001202">
    <property type="entry name" value="WW_dom"/>
</dbReference>
<comment type="caution">
    <text evidence="3">The sequence shown here is derived from an EMBL/GenBank/DDBJ whole genome shotgun (WGS) entry which is preliminary data.</text>
</comment>
<dbReference type="AlphaFoldDB" id="A0A397DST1"/>
<evidence type="ECO:0000259" key="2">
    <source>
        <dbReference type="PROSITE" id="PS50020"/>
    </source>
</evidence>
<evidence type="ECO:0000313" key="4">
    <source>
        <dbReference type="Proteomes" id="UP000265716"/>
    </source>
</evidence>
<dbReference type="PROSITE" id="PS50096">
    <property type="entry name" value="IQ"/>
    <property type="match status" value="1"/>
</dbReference>
<evidence type="ECO:0000313" key="3">
    <source>
        <dbReference type="EMBL" id="RHY69590.1"/>
    </source>
</evidence>
<dbReference type="PROSITE" id="PS50020">
    <property type="entry name" value="WW_DOMAIN_2"/>
    <property type="match status" value="1"/>
</dbReference>
<dbReference type="PROSITE" id="PS01159">
    <property type="entry name" value="WW_DOMAIN_1"/>
    <property type="match status" value="1"/>
</dbReference>
<sequence length="902" mass="103465">MQRCRSEGPLSAAADLFLVSLSKRRIRDIIELNRSVNLKLEEQAHVEQVAQRAKYYTRWKHLRDIYTMYTLNKPPPTSPTRSEAPPSPTQHAGSPRRRKCNHGGPLMVACVELCVDPLVPVLVMTSIMYSALGLDARVPATQTLVQEFLKCMQVSHPCKQPSSFFVDHRVICCMWDVLAYPTFPPLRRLTRWFDTFCIASTTLPLEAVVHPQDIRSMLFSACPTPASETAMDVFVKHLVAAVGDSHLRLPQLMAFADARFDLQVLVRRLCWENLTESQREAIEKDESDMTAAFVERERLAVQHTKALTYWIHMEPRRRFMRWKQVQSRPFRHIGGDVMCVDVQFTQDMVRLKTADRHARRYKYGRGVMYLEANARRVRWMKQSLVKATTCHTRTLALTTFDGWVCFSVGCYELYEATISCLNVVLAKTWNGWRYFVELQKLDRMSQQRQDDMVAAAAEFQRFQHECSCMDREDALATRVKLRCGMRQGERDDVERARKAMFREQARQVYEVRKVKKQEETRTALKKEREDAKAQLAQAAWTDIEHMAVAKARAAAEEWLQSPQGKRRIYCMYISGHFNCVSGQIELHAAATDIYEDPPTNVAKMLQTDSTYSNVPDCVWVCRLENIGGRHAKVVIIVHRIMGLLCDDLTMKSSVVIASEHLIQARINAMKAQLAQRGQEEQAKFTRNAAAKRIQMLFRCRQARKYVRSLLRPLVMKRIDAATGRLVYFNIQERKTSPVPPRLMGAAEATLPVESATWVRRLDADSGDQYYMDVSTGDTSWNPPNSYVMCKKCKINFCTSRNTETGERLCVSCYAEVAQLQRQADKAARAASSIKPDDDNKSTWTRIAVVPSKCYVCKVNNGERLCHECRGDITCARCFATLHKNPKLKHHTQHESLVYSDLQ</sequence>
<gene>
    <name evidence="3" type="ORF">DYB38_000852</name>
</gene>
<feature type="region of interest" description="Disordered" evidence="1">
    <location>
        <begin position="70"/>
        <end position="99"/>
    </location>
</feature>
<dbReference type="Gene3D" id="2.20.70.10">
    <property type="match status" value="1"/>
</dbReference>
<dbReference type="SUPFAM" id="SSF57845">
    <property type="entry name" value="B-box zinc-binding domain"/>
    <property type="match status" value="1"/>
</dbReference>
<dbReference type="EMBL" id="QUTC01003517">
    <property type="protein sequence ID" value="RHY69590.1"/>
    <property type="molecule type" value="Genomic_DNA"/>
</dbReference>
<dbReference type="VEuPathDB" id="FungiDB:H257_01130"/>
<name>A0A397DST1_APHAT</name>
<dbReference type="Proteomes" id="UP000265716">
    <property type="component" value="Unassembled WGS sequence"/>
</dbReference>
<reference evidence="3 4" key="1">
    <citation type="submission" date="2018-08" db="EMBL/GenBank/DDBJ databases">
        <title>Aphanomyces genome sequencing and annotation.</title>
        <authorList>
            <person name="Minardi D."/>
            <person name="Oidtmann B."/>
            <person name="Van Der Giezen M."/>
            <person name="Studholme D.J."/>
        </authorList>
    </citation>
    <scope>NUCLEOTIDE SEQUENCE [LARGE SCALE GENOMIC DNA]</scope>
    <source>
        <strain evidence="3 4">SA</strain>
    </source>
</reference>
<protein>
    <recommendedName>
        <fullName evidence="2">WW domain-containing protein</fullName>
    </recommendedName>
</protein>
<proteinExistence type="predicted"/>
<accession>A0A397DST1</accession>
<organism evidence="3 4">
    <name type="scientific">Aphanomyces astaci</name>
    <name type="common">Crayfish plague agent</name>
    <dbReference type="NCBI Taxonomy" id="112090"/>
    <lineage>
        <taxon>Eukaryota</taxon>
        <taxon>Sar</taxon>
        <taxon>Stramenopiles</taxon>
        <taxon>Oomycota</taxon>
        <taxon>Saprolegniomycetes</taxon>
        <taxon>Saprolegniales</taxon>
        <taxon>Verrucalvaceae</taxon>
        <taxon>Aphanomyces</taxon>
    </lineage>
</organism>
<evidence type="ECO:0000256" key="1">
    <source>
        <dbReference type="SAM" id="MobiDB-lite"/>
    </source>
</evidence>